<dbReference type="InterPro" id="IPR011050">
    <property type="entry name" value="Pectin_lyase_fold/virulence"/>
</dbReference>
<keyword evidence="3" id="KW-1185">Reference proteome</keyword>
<dbReference type="SMART" id="SM00710">
    <property type="entry name" value="PbH1"/>
    <property type="match status" value="3"/>
</dbReference>
<dbReference type="AlphaFoldDB" id="A0A7Y9YFH3"/>
<keyword evidence="1" id="KW-0812">Transmembrane</keyword>
<accession>A0A7Y9YFH3</accession>
<reference evidence="2 3" key="1">
    <citation type="submission" date="2020-07" db="EMBL/GenBank/DDBJ databases">
        <title>Sequencing the genomes of 1000 actinobacteria strains.</title>
        <authorList>
            <person name="Klenk H.-P."/>
        </authorList>
    </citation>
    <scope>NUCLEOTIDE SEQUENCE [LARGE SCALE GENOMIC DNA]</scope>
    <source>
        <strain evidence="2 3">DSM 18248</strain>
    </source>
</reference>
<dbReference type="EMBL" id="JACBZI010000001">
    <property type="protein sequence ID" value="NYI10099.1"/>
    <property type="molecule type" value="Genomic_DNA"/>
</dbReference>
<dbReference type="SUPFAM" id="SSF51126">
    <property type="entry name" value="Pectin lyase-like"/>
    <property type="match status" value="1"/>
</dbReference>
<keyword evidence="1" id="KW-0472">Membrane</keyword>
<dbReference type="InterPro" id="IPR006626">
    <property type="entry name" value="PbH1"/>
</dbReference>
<organism evidence="2 3">
    <name type="scientific">Nocardioides marinus</name>
    <dbReference type="NCBI Taxonomy" id="374514"/>
    <lineage>
        <taxon>Bacteria</taxon>
        <taxon>Bacillati</taxon>
        <taxon>Actinomycetota</taxon>
        <taxon>Actinomycetes</taxon>
        <taxon>Propionibacteriales</taxon>
        <taxon>Nocardioidaceae</taxon>
        <taxon>Nocardioides</taxon>
    </lineage>
</organism>
<feature type="transmembrane region" description="Helical" evidence="1">
    <location>
        <begin position="575"/>
        <end position="594"/>
    </location>
</feature>
<dbReference type="InterPro" id="IPR012334">
    <property type="entry name" value="Pectin_lyas_fold"/>
</dbReference>
<dbReference type="Proteomes" id="UP000537326">
    <property type="component" value="Unassembled WGS sequence"/>
</dbReference>
<protein>
    <recommendedName>
        <fullName evidence="4">Right handed beta helix region</fullName>
    </recommendedName>
</protein>
<name>A0A7Y9YFH3_9ACTN</name>
<proteinExistence type="predicted"/>
<evidence type="ECO:0000313" key="2">
    <source>
        <dbReference type="EMBL" id="NYI10099.1"/>
    </source>
</evidence>
<evidence type="ECO:0000313" key="3">
    <source>
        <dbReference type="Proteomes" id="UP000537326"/>
    </source>
</evidence>
<comment type="caution">
    <text evidence="2">The sequence shown here is derived from an EMBL/GenBank/DDBJ whole genome shotgun (WGS) entry which is preliminary data.</text>
</comment>
<dbReference type="Gene3D" id="2.160.20.10">
    <property type="entry name" value="Single-stranded right-handed beta-helix, Pectin lyase-like"/>
    <property type="match status" value="1"/>
</dbReference>
<evidence type="ECO:0008006" key="4">
    <source>
        <dbReference type="Google" id="ProtNLM"/>
    </source>
</evidence>
<evidence type="ECO:0000256" key="1">
    <source>
        <dbReference type="SAM" id="Phobius"/>
    </source>
</evidence>
<gene>
    <name evidence="2" type="ORF">BKA05_001614</name>
</gene>
<dbReference type="RefSeq" id="WP_179530988.1">
    <property type="nucleotide sequence ID" value="NZ_BAAAPP010000004.1"/>
</dbReference>
<keyword evidence="1" id="KW-1133">Transmembrane helix</keyword>
<sequence length="603" mass="66134">MRTVPRNLTLHVPRHVLRLLLVLLVALVLGVPGLSTPASAHEERESVFPAGDGTVPKKRSLKQASDVIVVCKADSKKRIKKLKSKKLRAFNMRLLKKCEHRHMQAAVDAVEKRRTNIYVLPGVYREQPSWDPPCADDYDGGIVEYDLIVSCGEVVNLVTIAGDDPDDPDIRCDNQLCDLQMMGTGAKPRDVTLKGGFREDGDWVKHNGIKADRADGFYLANMRGMLFRENAFYVHETDGYVVEHWEGSHNQLYGILTFTSDHGRISDCNAHHNGDSGVYPGSAADVNSQNTATGPLTRYAVEVTRCNIHHNALGFSGTAGNSVYVHKNRIHHNGMGFIVESILGGHPGMPQDHGWFENNKIYSNNVNYYEKYVHGDDAACQERVPEKVGHQHGVVCPAFGFPVGTGGIIVGNYNFVNSNQVWDNWRQGFMLFWVPPALLRGDYDPLAQQDNSNHNAFTKNELGYSPKGEVLPNGIDFYWDEAGQGNCWQDNLTAPGKEVTHNYAIDLPDCGHPSQWPIGNLIKTTQLIPCATYDRYSEPDPAGCDWLDTPAKPSSDAGAAGAAAAAPSLVDQPGAPAALVAVTLLGALGIRLAGARRRQRDAA</sequence>